<dbReference type="SUPFAM" id="SSF50346">
    <property type="entry name" value="PRC-barrel domain"/>
    <property type="match status" value="2"/>
</dbReference>
<dbReference type="InterPro" id="IPR027275">
    <property type="entry name" value="PRC-brl_dom"/>
</dbReference>
<gene>
    <name evidence="2" type="ORF">J7W16_00835</name>
</gene>
<dbReference type="Proteomes" id="UP000678228">
    <property type="component" value="Unassembled WGS sequence"/>
</dbReference>
<keyword evidence="3" id="KW-1185">Reference proteome</keyword>
<dbReference type="InterPro" id="IPR011033">
    <property type="entry name" value="PRC_barrel-like_sf"/>
</dbReference>
<dbReference type="RefSeq" id="WP_210595037.1">
    <property type="nucleotide sequence ID" value="NZ_JAGKSQ010000001.1"/>
</dbReference>
<evidence type="ECO:0000313" key="2">
    <source>
        <dbReference type="EMBL" id="MBP3949658.1"/>
    </source>
</evidence>
<reference evidence="2" key="1">
    <citation type="submission" date="2021-03" db="EMBL/GenBank/DDBJ databases">
        <title>Bacillus suaedae sp. nov., isolated from Suaeda aralocaspica.</title>
        <authorList>
            <person name="Lei R.F.R."/>
        </authorList>
    </citation>
    <scope>NUCLEOTIDE SEQUENCE</scope>
    <source>
        <strain evidence="2">YZJH907-2</strain>
    </source>
</reference>
<dbReference type="AlphaFoldDB" id="A0A940WPX1"/>
<sequence>MKKSVEIIGLPLISIQDGQTVGTVKTLIINPENKTVDFLTVQNENWQVTMKAVPFKKIIGVGDYAVTIEHENNIIDLTEIPIANTLVNRNIKMIGNKVMTRKGELLEEVVEFYVDDENGRLAAIELNNREDAILSFENVVTIGKEMLIVHEDSLNQFTKSLGQTTDLSSREVAVPEMEDSVEHDEVIQKQIELLKGKIVTDNIHGVDGELLVSEGDVLTEEVIKAVQSNSQAAFIQLSMSVE</sequence>
<evidence type="ECO:0000313" key="3">
    <source>
        <dbReference type="Proteomes" id="UP000678228"/>
    </source>
</evidence>
<dbReference type="Pfam" id="PF05239">
    <property type="entry name" value="PRC"/>
    <property type="match status" value="1"/>
</dbReference>
<feature type="domain" description="PRC-barrel" evidence="1">
    <location>
        <begin position="93"/>
        <end position="153"/>
    </location>
</feature>
<dbReference type="EMBL" id="JAGKSQ010000001">
    <property type="protein sequence ID" value="MBP3949658.1"/>
    <property type="molecule type" value="Genomic_DNA"/>
</dbReference>
<protein>
    <submittedName>
        <fullName evidence="2">PRC-barrel domain-containing protein</fullName>
    </submittedName>
</protein>
<dbReference type="Gene3D" id="2.30.30.240">
    <property type="entry name" value="PRC-barrel domain"/>
    <property type="match status" value="2"/>
</dbReference>
<organism evidence="2 3">
    <name type="scientific">Halalkalibacter suaedae</name>
    <dbReference type="NCBI Taxonomy" id="2822140"/>
    <lineage>
        <taxon>Bacteria</taxon>
        <taxon>Bacillati</taxon>
        <taxon>Bacillota</taxon>
        <taxon>Bacilli</taxon>
        <taxon>Bacillales</taxon>
        <taxon>Bacillaceae</taxon>
        <taxon>Halalkalibacter</taxon>
    </lineage>
</organism>
<comment type="caution">
    <text evidence="2">The sequence shown here is derived from an EMBL/GenBank/DDBJ whole genome shotgun (WGS) entry which is preliminary data.</text>
</comment>
<proteinExistence type="predicted"/>
<evidence type="ECO:0000259" key="1">
    <source>
        <dbReference type="Pfam" id="PF05239"/>
    </source>
</evidence>
<name>A0A940WPX1_9BACI</name>
<accession>A0A940WPX1</accession>